<name>A0A6F8YS10_9ACTN</name>
<evidence type="ECO:0000256" key="1">
    <source>
        <dbReference type="SAM" id="MobiDB-lite"/>
    </source>
</evidence>
<evidence type="ECO:0000313" key="2">
    <source>
        <dbReference type="EMBL" id="BCB88846.1"/>
    </source>
</evidence>
<dbReference type="EMBL" id="AP022871">
    <property type="protein sequence ID" value="BCB88846.1"/>
    <property type="molecule type" value="Genomic_DNA"/>
</dbReference>
<accession>A0A6F8YS10</accession>
<evidence type="ECO:0000313" key="3">
    <source>
        <dbReference type="Proteomes" id="UP000503011"/>
    </source>
</evidence>
<feature type="region of interest" description="Disordered" evidence="1">
    <location>
        <begin position="1"/>
        <end position="22"/>
    </location>
</feature>
<dbReference type="KEGG" id="psuu:Psuf_061590"/>
<keyword evidence="3" id="KW-1185">Reference proteome</keyword>
<reference evidence="2 3" key="1">
    <citation type="submission" date="2020-03" db="EMBL/GenBank/DDBJ databases">
        <title>Whole genome shotgun sequence of Phytohabitans suffuscus NBRC 105367.</title>
        <authorList>
            <person name="Komaki H."/>
            <person name="Tamura T."/>
        </authorList>
    </citation>
    <scope>NUCLEOTIDE SEQUENCE [LARGE SCALE GENOMIC DNA]</scope>
    <source>
        <strain evidence="2 3">NBRC 105367</strain>
    </source>
</reference>
<organism evidence="2 3">
    <name type="scientific">Phytohabitans suffuscus</name>
    <dbReference type="NCBI Taxonomy" id="624315"/>
    <lineage>
        <taxon>Bacteria</taxon>
        <taxon>Bacillati</taxon>
        <taxon>Actinomycetota</taxon>
        <taxon>Actinomycetes</taxon>
        <taxon>Micromonosporales</taxon>
        <taxon>Micromonosporaceae</taxon>
    </lineage>
</organism>
<dbReference type="AlphaFoldDB" id="A0A6F8YS10"/>
<proteinExistence type="predicted"/>
<sequence length="73" mass="8252">MAASFSLSSARDSTSDTPEPGMWCQFDWGDGPRVDGRRTWLWCAWLAWPRFRVVIPVLDKTLPTVASCLDSTF</sequence>
<gene>
    <name evidence="2" type="ORF">Psuf_061590</name>
</gene>
<reference evidence="2 3" key="2">
    <citation type="submission" date="2020-03" db="EMBL/GenBank/DDBJ databases">
        <authorList>
            <person name="Ichikawa N."/>
            <person name="Kimura A."/>
            <person name="Kitahashi Y."/>
            <person name="Uohara A."/>
        </authorList>
    </citation>
    <scope>NUCLEOTIDE SEQUENCE [LARGE SCALE GENOMIC DNA]</scope>
    <source>
        <strain evidence="2 3">NBRC 105367</strain>
    </source>
</reference>
<feature type="compositionally biased region" description="Polar residues" evidence="1">
    <location>
        <begin position="1"/>
        <end position="17"/>
    </location>
</feature>
<protein>
    <submittedName>
        <fullName evidence="2">Uncharacterized protein</fullName>
    </submittedName>
</protein>
<dbReference type="Proteomes" id="UP000503011">
    <property type="component" value="Chromosome"/>
</dbReference>